<protein>
    <submittedName>
        <fullName evidence="2">Phytanoyl-CoA dioxygenase family protein</fullName>
    </submittedName>
</protein>
<evidence type="ECO:0000256" key="1">
    <source>
        <dbReference type="ARBA" id="ARBA00001954"/>
    </source>
</evidence>
<keyword evidence="2" id="KW-0223">Dioxygenase</keyword>
<dbReference type="RefSeq" id="WP_210654545.1">
    <property type="nucleotide sequence ID" value="NZ_JAGKQQ010000001.1"/>
</dbReference>
<dbReference type="InterPro" id="IPR008775">
    <property type="entry name" value="Phytyl_CoA_dOase-like"/>
</dbReference>
<proteinExistence type="predicted"/>
<dbReference type="Pfam" id="PF05721">
    <property type="entry name" value="PhyH"/>
    <property type="match status" value="1"/>
</dbReference>
<sequence length="246" mass="26972">MTWREPLERDGFTFLRNVFAPEAVAAALAEWEEITRRHADDGAVLTGESGPAYGARNLLDLWPGVVGLLRVEPLLGALLDVLGAHAGVVRVLYFDKPPGHSWALPWHKDYSIAVRAPGGPALFTKPTVKAGVPHVIAPQSVLDRALTVRIHLDDMTPDNGPLRVIPGSHRFYNQTNDEPRDPVTLECRAGDALLMRPLVTHASGHSKTDAGLHRRIVHLECAADATLPDGYEWKWYARLNDRGLGG</sequence>
<accession>A0ABS5BRT5</accession>
<keyword evidence="3" id="KW-1185">Reference proteome</keyword>
<gene>
    <name evidence="2" type="ORF">J8F10_14200</name>
</gene>
<dbReference type="PANTHER" id="PTHR20883">
    <property type="entry name" value="PHYTANOYL-COA DIOXYGENASE DOMAIN CONTAINING 1"/>
    <property type="match status" value="1"/>
</dbReference>
<dbReference type="PANTHER" id="PTHR20883:SF48">
    <property type="entry name" value="ECTOINE DIOXYGENASE"/>
    <property type="match status" value="1"/>
</dbReference>
<evidence type="ECO:0000313" key="3">
    <source>
        <dbReference type="Proteomes" id="UP000676565"/>
    </source>
</evidence>
<dbReference type="GO" id="GO:0051213">
    <property type="term" value="F:dioxygenase activity"/>
    <property type="evidence" value="ECO:0007669"/>
    <property type="project" value="UniProtKB-KW"/>
</dbReference>
<dbReference type="EMBL" id="JAGKQQ010000001">
    <property type="protein sequence ID" value="MBP3956431.1"/>
    <property type="molecule type" value="Genomic_DNA"/>
</dbReference>
<dbReference type="Gene3D" id="2.60.120.620">
    <property type="entry name" value="q2cbj1_9rhob like domain"/>
    <property type="match status" value="1"/>
</dbReference>
<dbReference type="SUPFAM" id="SSF51197">
    <property type="entry name" value="Clavaminate synthase-like"/>
    <property type="match status" value="1"/>
</dbReference>
<evidence type="ECO:0000313" key="2">
    <source>
        <dbReference type="EMBL" id="MBP3956431.1"/>
    </source>
</evidence>
<comment type="caution">
    <text evidence="2">The sequence shown here is derived from an EMBL/GenBank/DDBJ whole genome shotgun (WGS) entry which is preliminary data.</text>
</comment>
<dbReference type="Proteomes" id="UP000676565">
    <property type="component" value="Unassembled WGS sequence"/>
</dbReference>
<name>A0ABS5BRT5_9BACT</name>
<organism evidence="2 3">
    <name type="scientific">Gemmata palustris</name>
    <dbReference type="NCBI Taxonomy" id="2822762"/>
    <lineage>
        <taxon>Bacteria</taxon>
        <taxon>Pseudomonadati</taxon>
        <taxon>Planctomycetota</taxon>
        <taxon>Planctomycetia</taxon>
        <taxon>Gemmatales</taxon>
        <taxon>Gemmataceae</taxon>
        <taxon>Gemmata</taxon>
    </lineage>
</organism>
<comment type="cofactor">
    <cofactor evidence="1">
        <name>Fe(2+)</name>
        <dbReference type="ChEBI" id="CHEBI:29033"/>
    </cofactor>
</comment>
<reference evidence="2 3" key="1">
    <citation type="submission" date="2021-04" db="EMBL/GenBank/DDBJ databases">
        <authorList>
            <person name="Ivanova A."/>
        </authorList>
    </citation>
    <scope>NUCLEOTIDE SEQUENCE [LARGE SCALE GENOMIC DNA]</scope>
    <source>
        <strain evidence="2 3">G18</strain>
    </source>
</reference>
<keyword evidence="2" id="KW-0560">Oxidoreductase</keyword>